<evidence type="ECO:0000256" key="11">
    <source>
        <dbReference type="ARBA" id="ARBA00029986"/>
    </source>
</evidence>
<dbReference type="GO" id="GO:0051301">
    <property type="term" value="P:cell division"/>
    <property type="evidence" value="ECO:0007669"/>
    <property type="project" value="UniProtKB-KW"/>
</dbReference>
<comment type="function">
    <text evidence="10 12">Involved in protein export. Acts as a chaperone by maintaining the newly synthesized protein in an open conformation. Functions as a peptidyl-prolyl cis-trans isomerase.</text>
</comment>
<dbReference type="SUPFAM" id="SSF54534">
    <property type="entry name" value="FKBP-like"/>
    <property type="match status" value="1"/>
</dbReference>
<dbReference type="PANTHER" id="PTHR30560">
    <property type="entry name" value="TRIGGER FACTOR CHAPERONE AND PEPTIDYL-PROLYL CIS/TRANS ISOMERASE"/>
    <property type="match status" value="1"/>
</dbReference>
<evidence type="ECO:0000256" key="6">
    <source>
        <dbReference type="ARBA" id="ARBA00023110"/>
    </source>
</evidence>
<dbReference type="PROSITE" id="PS50059">
    <property type="entry name" value="FKBP_PPIASE"/>
    <property type="match status" value="1"/>
</dbReference>
<evidence type="ECO:0000256" key="4">
    <source>
        <dbReference type="ARBA" id="ARBA00016902"/>
    </source>
</evidence>
<dbReference type="Pfam" id="PF00254">
    <property type="entry name" value="FKBP_C"/>
    <property type="match status" value="1"/>
</dbReference>
<comment type="domain">
    <text evidence="12">Consists of 3 domains; the N-terminus binds the ribosome, the middle domain has PPIase activity, while the C-terminus has intrinsic chaperone activity on its own.</text>
</comment>
<evidence type="ECO:0000256" key="13">
    <source>
        <dbReference type="PROSITE-ProRule" id="PRU00277"/>
    </source>
</evidence>
<evidence type="ECO:0000256" key="7">
    <source>
        <dbReference type="ARBA" id="ARBA00023186"/>
    </source>
</evidence>
<comment type="caution">
    <text evidence="16">The sequence shown here is derived from an EMBL/GenBank/DDBJ whole genome shotgun (WGS) entry which is preliminary data.</text>
</comment>
<comment type="subcellular location">
    <subcellularLocation>
        <location evidence="12">Cytoplasm</location>
    </subcellularLocation>
    <text evidence="12">About half TF is bound to the ribosome near the polypeptide exit tunnel while the other half is free in the cytoplasm.</text>
</comment>
<sequence>MKVTQEKLPASQVGLEIEITPEMSKQAYERVLQDFTRSTNIPGFRKGKVPRQVLIQRFGPTRIKAAAVEDLVDKALKAALEQEKIEAIGNFQLRSSFEELVTQFEPGNSLTFSAAVDIQPEVDLKQYTGLSVQAEEVKPEEGKVDTVLGNYQTQMATLVPVEGRAAQKGDTAVVDYHGRFTPAGEDAEEQDVPGGQAQDFQIELDDGKFIPGFIDGIVEMNPGDTKEVSVTFPDDYPQEELAGRPATFTMTLKELKEKELPELDDDFAQDASGGDYPTIAELRESLEKRFAEEAEQKTKSNKEQAILDELITQVEVELPETLVEREVEFMITQTAMQLQNQGIDIKRLLNQETLPMLKERSRPDAIDRIKRTLALGEVAKRESLTTSESEVNAKVREVMADLEGREVDADRLRSAVAEDLLKEKILAWLEEHNTIDLVPEGTLKKEEEVLEDDAIELDADDAIELDADDAIEVEASTIEAE</sequence>
<dbReference type="RefSeq" id="WP_073075205.1">
    <property type="nucleotide sequence ID" value="NZ_MPPI01000066.1"/>
</dbReference>
<reference evidence="16 17" key="2">
    <citation type="submission" date="2018-03" db="EMBL/GenBank/DDBJ databases">
        <title>The ancient ancestry and fast evolution of plastids.</title>
        <authorList>
            <person name="Moore K.R."/>
            <person name="Magnabosco C."/>
            <person name="Momper L."/>
            <person name="Gold D.A."/>
            <person name="Bosak T."/>
            <person name="Fournier G.P."/>
        </authorList>
    </citation>
    <scope>NUCLEOTIDE SEQUENCE [LARGE SCALE GENOMIC DNA]</scope>
    <source>
        <strain evidence="16 17">ULC007</strain>
    </source>
</reference>
<evidence type="ECO:0000256" key="12">
    <source>
        <dbReference type="HAMAP-Rule" id="MF_00303"/>
    </source>
</evidence>
<evidence type="ECO:0000259" key="15">
    <source>
        <dbReference type="PROSITE" id="PS50059"/>
    </source>
</evidence>
<dbReference type="InterPro" id="IPR008880">
    <property type="entry name" value="Trigger_fac_C"/>
</dbReference>
<dbReference type="Pfam" id="PF05698">
    <property type="entry name" value="Trigger_C"/>
    <property type="match status" value="1"/>
</dbReference>
<dbReference type="SUPFAM" id="SSF102735">
    <property type="entry name" value="Trigger factor ribosome-binding domain"/>
    <property type="match status" value="1"/>
</dbReference>
<keyword evidence="8 12" id="KW-0413">Isomerase</keyword>
<evidence type="ECO:0000256" key="8">
    <source>
        <dbReference type="ARBA" id="ARBA00023235"/>
    </source>
</evidence>
<dbReference type="InterPro" id="IPR037041">
    <property type="entry name" value="Trigger_fac_C_sf"/>
</dbReference>
<dbReference type="NCBIfam" id="TIGR00115">
    <property type="entry name" value="tig"/>
    <property type="match status" value="1"/>
</dbReference>
<keyword evidence="17" id="KW-1185">Reference proteome</keyword>
<dbReference type="GO" id="GO:0043335">
    <property type="term" value="P:protein unfolding"/>
    <property type="evidence" value="ECO:0007669"/>
    <property type="project" value="TreeGrafter"/>
</dbReference>
<evidence type="ECO:0000256" key="2">
    <source>
        <dbReference type="ARBA" id="ARBA00005464"/>
    </source>
</evidence>
<dbReference type="GO" id="GO:0051083">
    <property type="term" value="P:'de novo' cotranslational protein folding"/>
    <property type="evidence" value="ECO:0007669"/>
    <property type="project" value="TreeGrafter"/>
</dbReference>
<keyword evidence="9 12" id="KW-0131">Cell cycle</keyword>
<evidence type="ECO:0000313" key="17">
    <source>
        <dbReference type="Proteomes" id="UP000238634"/>
    </source>
</evidence>
<dbReference type="Pfam" id="PF05697">
    <property type="entry name" value="Trigger_N"/>
    <property type="match status" value="1"/>
</dbReference>
<evidence type="ECO:0000313" key="16">
    <source>
        <dbReference type="EMBL" id="PSB14977.1"/>
    </source>
</evidence>
<dbReference type="AlphaFoldDB" id="A0A2T1D3D7"/>
<dbReference type="Gene3D" id="3.30.70.1050">
    <property type="entry name" value="Trigger factor ribosome-binding domain"/>
    <property type="match status" value="1"/>
</dbReference>
<dbReference type="FunFam" id="3.10.50.40:FF:000001">
    <property type="entry name" value="Trigger factor"/>
    <property type="match status" value="1"/>
</dbReference>
<dbReference type="HAMAP" id="MF_00303">
    <property type="entry name" value="Trigger_factor_Tig"/>
    <property type="match status" value="1"/>
</dbReference>
<dbReference type="InterPro" id="IPR027304">
    <property type="entry name" value="Trigger_fact/SurA_dom_sf"/>
</dbReference>
<dbReference type="InterPro" id="IPR005215">
    <property type="entry name" value="Trig_fac"/>
</dbReference>
<dbReference type="GO" id="GO:0015031">
    <property type="term" value="P:protein transport"/>
    <property type="evidence" value="ECO:0007669"/>
    <property type="project" value="UniProtKB-UniRule"/>
</dbReference>
<evidence type="ECO:0000256" key="5">
    <source>
        <dbReference type="ARBA" id="ARBA00022618"/>
    </source>
</evidence>
<evidence type="ECO:0000256" key="3">
    <source>
        <dbReference type="ARBA" id="ARBA00013194"/>
    </source>
</evidence>
<dbReference type="InterPro" id="IPR036611">
    <property type="entry name" value="Trigger_fac_ribosome-bd_sf"/>
</dbReference>
<protein>
    <recommendedName>
        <fullName evidence="4 12">Trigger factor</fullName>
        <shortName evidence="12">TF</shortName>
        <ecNumber evidence="3 12">5.2.1.8</ecNumber>
    </recommendedName>
    <alternativeName>
        <fullName evidence="11 12">PPIase</fullName>
    </alternativeName>
</protein>
<comment type="catalytic activity">
    <reaction evidence="1 12 13">
        <text>[protein]-peptidylproline (omega=180) = [protein]-peptidylproline (omega=0)</text>
        <dbReference type="Rhea" id="RHEA:16237"/>
        <dbReference type="Rhea" id="RHEA-COMP:10747"/>
        <dbReference type="Rhea" id="RHEA-COMP:10748"/>
        <dbReference type="ChEBI" id="CHEBI:83833"/>
        <dbReference type="ChEBI" id="CHEBI:83834"/>
        <dbReference type="EC" id="5.2.1.8"/>
    </reaction>
</comment>
<dbReference type="GO" id="GO:0044183">
    <property type="term" value="F:protein folding chaperone"/>
    <property type="evidence" value="ECO:0007669"/>
    <property type="project" value="TreeGrafter"/>
</dbReference>
<name>A0A2T1D3D7_9CYAN</name>
<dbReference type="GO" id="GO:0043022">
    <property type="term" value="F:ribosome binding"/>
    <property type="evidence" value="ECO:0007669"/>
    <property type="project" value="TreeGrafter"/>
</dbReference>
<dbReference type="SUPFAM" id="SSF109998">
    <property type="entry name" value="Triger factor/SurA peptide-binding domain-like"/>
    <property type="match status" value="1"/>
</dbReference>
<dbReference type="PIRSF" id="PIRSF003095">
    <property type="entry name" value="Trigger_factor"/>
    <property type="match status" value="1"/>
</dbReference>
<dbReference type="EC" id="5.2.1.8" evidence="3 12"/>
<dbReference type="InterPro" id="IPR046357">
    <property type="entry name" value="PPIase_dom_sf"/>
</dbReference>
<dbReference type="Proteomes" id="UP000238634">
    <property type="component" value="Unassembled WGS sequence"/>
</dbReference>
<keyword evidence="7 12" id="KW-0143">Chaperone</keyword>
<dbReference type="GO" id="GO:0005737">
    <property type="term" value="C:cytoplasm"/>
    <property type="evidence" value="ECO:0007669"/>
    <property type="project" value="UniProtKB-SubCell"/>
</dbReference>
<dbReference type="Gene3D" id="1.10.3120.10">
    <property type="entry name" value="Trigger factor, C-terminal domain"/>
    <property type="match status" value="1"/>
</dbReference>
<comment type="similarity">
    <text evidence="2 12 14">Belongs to the FKBP-type PPIase family. Tig subfamily.</text>
</comment>
<reference evidence="16 17" key="1">
    <citation type="submission" date="2018-02" db="EMBL/GenBank/DDBJ databases">
        <authorList>
            <person name="Cohen D.B."/>
            <person name="Kent A.D."/>
        </authorList>
    </citation>
    <scope>NUCLEOTIDE SEQUENCE [LARGE SCALE GENOMIC DNA]</scope>
    <source>
        <strain evidence="16 17">ULC007</strain>
    </source>
</reference>
<dbReference type="FunFam" id="3.30.70.1050:FF:000004">
    <property type="entry name" value="Trigger factor"/>
    <property type="match status" value="1"/>
</dbReference>
<evidence type="ECO:0000256" key="1">
    <source>
        <dbReference type="ARBA" id="ARBA00000971"/>
    </source>
</evidence>
<dbReference type="InterPro" id="IPR001179">
    <property type="entry name" value="PPIase_FKBP_dom"/>
</dbReference>
<dbReference type="GO" id="GO:0003755">
    <property type="term" value="F:peptidyl-prolyl cis-trans isomerase activity"/>
    <property type="evidence" value="ECO:0007669"/>
    <property type="project" value="UniProtKB-UniRule"/>
</dbReference>
<evidence type="ECO:0000256" key="10">
    <source>
        <dbReference type="ARBA" id="ARBA00024849"/>
    </source>
</evidence>
<dbReference type="Gene3D" id="3.10.50.40">
    <property type="match status" value="1"/>
</dbReference>
<accession>A0A2T1D3D7</accession>
<dbReference type="STRING" id="1920490.GCA_001895925_03306"/>
<keyword evidence="6 12" id="KW-0697">Rotamase</keyword>
<dbReference type="EMBL" id="PVWG01000072">
    <property type="protein sequence ID" value="PSB14977.1"/>
    <property type="molecule type" value="Genomic_DNA"/>
</dbReference>
<keyword evidence="12" id="KW-0963">Cytoplasm</keyword>
<keyword evidence="5 12" id="KW-0132">Cell division</keyword>
<evidence type="ECO:0000256" key="14">
    <source>
        <dbReference type="RuleBase" id="RU003914"/>
    </source>
</evidence>
<organism evidence="16 17">
    <name type="scientific">Phormidesmis priestleyi ULC007</name>
    <dbReference type="NCBI Taxonomy" id="1920490"/>
    <lineage>
        <taxon>Bacteria</taxon>
        <taxon>Bacillati</taxon>
        <taxon>Cyanobacteriota</taxon>
        <taxon>Cyanophyceae</taxon>
        <taxon>Leptolyngbyales</taxon>
        <taxon>Leptolyngbyaceae</taxon>
        <taxon>Phormidesmis</taxon>
    </lineage>
</organism>
<gene>
    <name evidence="12" type="primary">tig</name>
    <name evidence="16" type="ORF">C7B65_25485</name>
</gene>
<dbReference type="PANTHER" id="PTHR30560:SF3">
    <property type="entry name" value="TRIGGER FACTOR-LIKE PROTEIN TIG, CHLOROPLASTIC"/>
    <property type="match status" value="1"/>
</dbReference>
<dbReference type="OrthoDB" id="9767721at2"/>
<proteinExistence type="inferred from homology"/>
<evidence type="ECO:0000256" key="9">
    <source>
        <dbReference type="ARBA" id="ARBA00023306"/>
    </source>
</evidence>
<feature type="domain" description="PPIase FKBP-type" evidence="15">
    <location>
        <begin position="169"/>
        <end position="264"/>
    </location>
</feature>
<dbReference type="InterPro" id="IPR008881">
    <property type="entry name" value="Trigger_fac_ribosome-bd_bac"/>
</dbReference>